<keyword evidence="2" id="KW-1185">Reference proteome</keyword>
<dbReference type="AlphaFoldDB" id="A0A9N8K6E2"/>
<dbReference type="OrthoDB" id="4456803at2759"/>
<evidence type="ECO:0000313" key="1">
    <source>
        <dbReference type="EMBL" id="CAD0105799.1"/>
    </source>
</evidence>
<proteinExistence type="predicted"/>
<accession>A0A9N8K6E2</accession>
<protein>
    <submittedName>
        <fullName evidence="1">Uncharacterized protein</fullName>
    </submittedName>
</protein>
<evidence type="ECO:0000313" key="2">
    <source>
        <dbReference type="Proteomes" id="UP000745764"/>
    </source>
</evidence>
<reference evidence="1" key="1">
    <citation type="submission" date="2020-06" db="EMBL/GenBank/DDBJ databases">
        <authorList>
            <person name="Onetto C."/>
        </authorList>
    </citation>
    <scope>NUCLEOTIDE SEQUENCE</scope>
</reference>
<comment type="caution">
    <text evidence="1">The sequence shown here is derived from an EMBL/GenBank/DDBJ whole genome shotgun (WGS) entry which is preliminary data.</text>
</comment>
<dbReference type="Proteomes" id="UP000745764">
    <property type="component" value="Unassembled WGS sequence"/>
</dbReference>
<organism evidence="1 2">
    <name type="scientific">Aureobasidium uvarum</name>
    <dbReference type="NCBI Taxonomy" id="2773716"/>
    <lineage>
        <taxon>Eukaryota</taxon>
        <taxon>Fungi</taxon>
        <taxon>Dikarya</taxon>
        <taxon>Ascomycota</taxon>
        <taxon>Pezizomycotina</taxon>
        <taxon>Dothideomycetes</taxon>
        <taxon>Dothideomycetidae</taxon>
        <taxon>Dothideales</taxon>
        <taxon>Saccotheciaceae</taxon>
        <taxon>Aureobasidium</taxon>
    </lineage>
</organism>
<sequence>MDSSIINTVLKHGQEERKVDKDFINRWVLVQRPHQVTFHKPTEPPVHAFESGFLGASVKALQEFVSSNFGQSGLGSSSSDDWIAHDAFAVIDARTGEGEDLTEEDAHHLFQNLRDQAGNMVVNPLYTTLESGMEQMNKWLGEQGSSGHLVWIEARMASAGAITKTYGIWNIGVVAALTQAKDTFLDT</sequence>
<name>A0A9N8K6E2_9PEZI</name>
<dbReference type="EMBL" id="CAINUL010000001">
    <property type="protein sequence ID" value="CAD0105799.1"/>
    <property type="molecule type" value="Genomic_DNA"/>
</dbReference>
<gene>
    <name evidence="1" type="ORF">AWRI4620_LOCUS54</name>
</gene>